<dbReference type="Pfam" id="PF00990">
    <property type="entry name" value="GGDEF"/>
    <property type="match status" value="1"/>
</dbReference>
<dbReference type="PANTHER" id="PTHR45138:SF9">
    <property type="entry name" value="DIGUANYLATE CYCLASE DGCM-RELATED"/>
    <property type="match status" value="1"/>
</dbReference>
<accession>A0AAE3GSI4</accession>
<dbReference type="InterPro" id="IPR050469">
    <property type="entry name" value="Diguanylate_Cyclase"/>
</dbReference>
<keyword evidence="3" id="KW-1185">Reference proteome</keyword>
<dbReference type="InterPro" id="IPR029787">
    <property type="entry name" value="Nucleotide_cyclase"/>
</dbReference>
<dbReference type="PANTHER" id="PTHR45138">
    <property type="entry name" value="REGULATORY COMPONENTS OF SENSORY TRANSDUCTION SYSTEM"/>
    <property type="match status" value="1"/>
</dbReference>
<evidence type="ECO:0000313" key="2">
    <source>
        <dbReference type="EMBL" id="MCP2729147.1"/>
    </source>
</evidence>
<comment type="caution">
    <text evidence="2">The sequence shown here is derived from an EMBL/GenBank/DDBJ whole genome shotgun (WGS) entry which is preliminary data.</text>
</comment>
<organism evidence="2 3">
    <name type="scientific">Limnofasciculus baicalensis BBK-W-15</name>
    <dbReference type="NCBI Taxonomy" id="2699891"/>
    <lineage>
        <taxon>Bacteria</taxon>
        <taxon>Bacillati</taxon>
        <taxon>Cyanobacteriota</taxon>
        <taxon>Cyanophyceae</taxon>
        <taxon>Coleofasciculales</taxon>
        <taxon>Coleofasciculaceae</taxon>
        <taxon>Limnofasciculus</taxon>
        <taxon>Limnofasciculus baicalensis</taxon>
    </lineage>
</organism>
<dbReference type="InterPro" id="IPR043128">
    <property type="entry name" value="Rev_trsase/Diguanyl_cyclase"/>
</dbReference>
<sequence length="332" mass="37402">MDASVLVVANQQFLTKFFDLISNIVMGTVEVSSDPDAVLSWVETRQSAVLILQATQPGSLQLCRQIKENSQWGWIYCILVNDRSETVSETLLPDRCLELEARAAALEGGADSYLQLTPEKTGVPMVVIAEKRLLKAQIKAGLRGVEFYYKLQQTNDILSTMALADPLTDLNNRRAMEWELPRQIQNARTRSESLSLILLDVDYFKSVKDTYGNQVSDRILQLVASRLQHNLRSQDTLFRYGSEEFLIILSQTDVEDTKIVAKRLQRLIGDQHFNIDGKLALQMTISIGIATLNSDDDTKGESFRRRVDRNLLFAKSIGRNQIFAGEDDLVNG</sequence>
<dbReference type="Proteomes" id="UP001204953">
    <property type="component" value="Unassembled WGS sequence"/>
</dbReference>
<dbReference type="RefSeq" id="WP_254011932.1">
    <property type="nucleotide sequence ID" value="NZ_JAMZMM010000095.1"/>
</dbReference>
<dbReference type="Gene3D" id="3.30.70.270">
    <property type="match status" value="1"/>
</dbReference>
<feature type="domain" description="GGDEF" evidence="1">
    <location>
        <begin position="192"/>
        <end position="327"/>
    </location>
</feature>
<evidence type="ECO:0000259" key="1">
    <source>
        <dbReference type="PROSITE" id="PS50887"/>
    </source>
</evidence>
<dbReference type="PROSITE" id="PS50887">
    <property type="entry name" value="GGDEF"/>
    <property type="match status" value="1"/>
</dbReference>
<dbReference type="NCBIfam" id="TIGR00254">
    <property type="entry name" value="GGDEF"/>
    <property type="match status" value="1"/>
</dbReference>
<dbReference type="FunFam" id="3.30.70.270:FF:000001">
    <property type="entry name" value="Diguanylate cyclase domain protein"/>
    <property type="match status" value="1"/>
</dbReference>
<protein>
    <submittedName>
        <fullName evidence="2">GGDEF domain-containing protein</fullName>
    </submittedName>
</protein>
<dbReference type="AlphaFoldDB" id="A0AAE3GSI4"/>
<proteinExistence type="predicted"/>
<dbReference type="InterPro" id="IPR000160">
    <property type="entry name" value="GGDEF_dom"/>
</dbReference>
<reference evidence="2" key="1">
    <citation type="submission" date="2022-06" db="EMBL/GenBank/DDBJ databases">
        <title>New cyanobacteria of genus Symplocastrum in benthos of Lake Baikal.</title>
        <authorList>
            <person name="Sorokovikova E."/>
            <person name="Tikhonova I."/>
            <person name="Krasnopeev A."/>
            <person name="Evseev P."/>
            <person name="Gladkikh A."/>
            <person name="Belykh O."/>
        </authorList>
    </citation>
    <scope>NUCLEOTIDE SEQUENCE</scope>
    <source>
        <strain evidence="2">BBK-W-15</strain>
    </source>
</reference>
<gene>
    <name evidence="2" type="ORF">NJ959_11830</name>
</gene>
<name>A0AAE3GSI4_9CYAN</name>
<evidence type="ECO:0000313" key="3">
    <source>
        <dbReference type="Proteomes" id="UP001204953"/>
    </source>
</evidence>
<dbReference type="SMART" id="SM00267">
    <property type="entry name" value="GGDEF"/>
    <property type="match status" value="1"/>
</dbReference>
<dbReference type="EMBL" id="JAMZMM010000095">
    <property type="protein sequence ID" value="MCP2729147.1"/>
    <property type="molecule type" value="Genomic_DNA"/>
</dbReference>
<dbReference type="CDD" id="cd01949">
    <property type="entry name" value="GGDEF"/>
    <property type="match status" value="1"/>
</dbReference>
<dbReference type="SUPFAM" id="SSF55073">
    <property type="entry name" value="Nucleotide cyclase"/>
    <property type="match status" value="1"/>
</dbReference>
<dbReference type="GO" id="GO:0052621">
    <property type="term" value="F:diguanylate cyclase activity"/>
    <property type="evidence" value="ECO:0007669"/>
    <property type="project" value="TreeGrafter"/>
</dbReference>